<keyword evidence="1" id="KW-0732">Signal</keyword>
<sequence>MSRLFFLFLLVAGSTTAQAQSTIVARMTNLRNNKGVCRVCLFDRAEAFKGTEGAPLQCREVPVLQGKAEAVFSNLPAGNYALFAFHDANANGKFDTNFLGIPKEGYGASRNNLPFAAAPGFESNKVQLPARSVLQLTMRFRNL</sequence>
<evidence type="ECO:0000313" key="3">
    <source>
        <dbReference type="Proteomes" id="UP000295164"/>
    </source>
</evidence>
<dbReference type="RefSeq" id="WP_131852118.1">
    <property type="nucleotide sequence ID" value="NZ_SKFH01000014.1"/>
</dbReference>
<dbReference type="Proteomes" id="UP000295164">
    <property type="component" value="Unassembled WGS sequence"/>
</dbReference>
<gene>
    <name evidence="2" type="ORF">E0486_10450</name>
</gene>
<dbReference type="Pfam" id="PF09912">
    <property type="entry name" value="DUF2141"/>
    <property type="match status" value="1"/>
</dbReference>
<dbReference type="EMBL" id="SKFH01000014">
    <property type="protein sequence ID" value="TCZ71035.1"/>
    <property type="molecule type" value="Genomic_DNA"/>
</dbReference>
<feature type="signal peptide" evidence="1">
    <location>
        <begin position="1"/>
        <end position="19"/>
    </location>
</feature>
<protein>
    <submittedName>
        <fullName evidence="2">DUF2141 domain-containing protein</fullName>
    </submittedName>
</protein>
<reference evidence="2 3" key="1">
    <citation type="submission" date="2019-03" db="EMBL/GenBank/DDBJ databases">
        <authorList>
            <person name="Kim M.K.M."/>
        </authorList>
    </citation>
    <scope>NUCLEOTIDE SEQUENCE [LARGE SCALE GENOMIC DNA]</scope>
    <source>
        <strain evidence="2 3">17J68-15</strain>
    </source>
</reference>
<evidence type="ECO:0000256" key="1">
    <source>
        <dbReference type="SAM" id="SignalP"/>
    </source>
</evidence>
<keyword evidence="3" id="KW-1185">Reference proteome</keyword>
<proteinExistence type="predicted"/>
<dbReference type="InterPro" id="IPR018673">
    <property type="entry name" value="DUF2141"/>
</dbReference>
<evidence type="ECO:0000313" key="2">
    <source>
        <dbReference type="EMBL" id="TCZ71035.1"/>
    </source>
</evidence>
<dbReference type="AlphaFoldDB" id="A0A4V2WMM9"/>
<accession>A0A4V2WMM9</accession>
<name>A0A4V2WMM9_9BACT</name>
<feature type="chain" id="PRO_5020682127" evidence="1">
    <location>
        <begin position="20"/>
        <end position="143"/>
    </location>
</feature>
<organism evidence="2 3">
    <name type="scientific">Flaviaesturariibacter aridisoli</name>
    <dbReference type="NCBI Taxonomy" id="2545761"/>
    <lineage>
        <taxon>Bacteria</taxon>
        <taxon>Pseudomonadati</taxon>
        <taxon>Bacteroidota</taxon>
        <taxon>Chitinophagia</taxon>
        <taxon>Chitinophagales</taxon>
        <taxon>Chitinophagaceae</taxon>
        <taxon>Flaviaestuariibacter</taxon>
    </lineage>
</organism>
<dbReference type="OrthoDB" id="9788332at2"/>
<comment type="caution">
    <text evidence="2">The sequence shown here is derived from an EMBL/GenBank/DDBJ whole genome shotgun (WGS) entry which is preliminary data.</text>
</comment>